<dbReference type="Gene3D" id="3.40.50.720">
    <property type="entry name" value="NAD(P)-binding Rossmann-like Domain"/>
    <property type="match status" value="1"/>
</dbReference>
<dbReference type="RefSeq" id="WP_320385095.1">
    <property type="nucleotide sequence ID" value="NZ_JAROCA020000002.1"/>
</dbReference>
<dbReference type="Pfam" id="PF01370">
    <property type="entry name" value="Epimerase"/>
    <property type="match status" value="1"/>
</dbReference>
<accession>A0ABU5CKP2</accession>
<comment type="caution">
    <text evidence="2">The sequence shown here is derived from an EMBL/GenBank/DDBJ whole genome shotgun (WGS) entry which is preliminary data.</text>
</comment>
<feature type="domain" description="NAD-dependent epimerase/dehydratase" evidence="1">
    <location>
        <begin position="4"/>
        <end position="68"/>
    </location>
</feature>
<reference evidence="2 3" key="1">
    <citation type="submission" date="2023-10" db="EMBL/GenBank/DDBJ databases">
        <title>179-bfca-hs.</title>
        <authorList>
            <person name="Miliotis G."/>
            <person name="Sengupta P."/>
            <person name="Hameed A."/>
            <person name="Chuvochina M."/>
            <person name="Mcdonagh F."/>
            <person name="Simpson A.C."/>
            <person name="Singh N.K."/>
            <person name="Rekha P.D."/>
            <person name="Raman K."/>
            <person name="Hugenholtz P."/>
            <person name="Venkateswaran K."/>
        </authorList>
    </citation>
    <scope>NUCLEOTIDE SEQUENCE [LARGE SCALE GENOMIC DNA]</scope>
    <source>
        <strain evidence="2 3">179-BFC-A-HS</strain>
    </source>
</reference>
<dbReference type="Proteomes" id="UP001228376">
    <property type="component" value="Unassembled WGS sequence"/>
</dbReference>
<dbReference type="InterPro" id="IPR036291">
    <property type="entry name" value="NAD(P)-bd_dom_sf"/>
</dbReference>
<proteinExistence type="predicted"/>
<evidence type="ECO:0000313" key="2">
    <source>
        <dbReference type="EMBL" id="MDY0406875.1"/>
    </source>
</evidence>
<evidence type="ECO:0000313" key="3">
    <source>
        <dbReference type="Proteomes" id="UP001228376"/>
    </source>
</evidence>
<dbReference type="EMBL" id="JAROCA020000002">
    <property type="protein sequence ID" value="MDY0406875.1"/>
    <property type="molecule type" value="Genomic_DNA"/>
</dbReference>
<keyword evidence="3" id="KW-1185">Reference proteome</keyword>
<organism evidence="2 3">
    <name type="scientific">Tigheibacillus jepli</name>
    <dbReference type="NCBI Taxonomy" id="3035914"/>
    <lineage>
        <taxon>Bacteria</taxon>
        <taxon>Bacillati</taxon>
        <taxon>Bacillota</taxon>
        <taxon>Bacilli</taxon>
        <taxon>Bacillales</taxon>
        <taxon>Bacillaceae</taxon>
        <taxon>Tigheibacillus</taxon>
    </lineage>
</organism>
<dbReference type="PANTHER" id="PTHR11092:SF0">
    <property type="entry name" value="EPIMERASE FAMILY PROTEIN SDR39U1"/>
    <property type="match status" value="1"/>
</dbReference>
<sequence length="87" mass="9844">MNYLISGGTGFVGSNLAKRFRQNGHHTFILTRNPGQYQNTKDSTYLHVDELTTDLPTMEGIINLAGESLFGYWTTEKRKKLSTAAYR</sequence>
<gene>
    <name evidence="2" type="ORF">P5G51_017295</name>
</gene>
<dbReference type="InterPro" id="IPR001509">
    <property type="entry name" value="Epimerase_deHydtase"/>
</dbReference>
<evidence type="ECO:0000259" key="1">
    <source>
        <dbReference type="Pfam" id="PF01370"/>
    </source>
</evidence>
<name>A0ABU5CKP2_9BACI</name>
<dbReference type="SUPFAM" id="SSF51735">
    <property type="entry name" value="NAD(P)-binding Rossmann-fold domains"/>
    <property type="match status" value="1"/>
</dbReference>
<dbReference type="PANTHER" id="PTHR11092">
    <property type="entry name" value="SUGAR NUCLEOTIDE EPIMERASE RELATED"/>
    <property type="match status" value="1"/>
</dbReference>
<protein>
    <submittedName>
        <fullName evidence="2">NAD-dependent epimerase/dehydratase family protein</fullName>
    </submittedName>
</protein>